<dbReference type="PROSITE" id="PS51257">
    <property type="entry name" value="PROKAR_LIPOPROTEIN"/>
    <property type="match status" value="1"/>
</dbReference>
<accession>A0AAV5CNS2</accession>
<gene>
    <name evidence="1" type="primary">ga16967</name>
    <name evidence="1" type="ORF">PR202_ga16967</name>
</gene>
<protein>
    <submittedName>
        <fullName evidence="1">Uncharacterized protein</fullName>
    </submittedName>
</protein>
<evidence type="ECO:0000313" key="2">
    <source>
        <dbReference type="Proteomes" id="UP001054889"/>
    </source>
</evidence>
<organism evidence="1 2">
    <name type="scientific">Eleusine coracana subsp. coracana</name>
    <dbReference type="NCBI Taxonomy" id="191504"/>
    <lineage>
        <taxon>Eukaryota</taxon>
        <taxon>Viridiplantae</taxon>
        <taxon>Streptophyta</taxon>
        <taxon>Embryophyta</taxon>
        <taxon>Tracheophyta</taxon>
        <taxon>Spermatophyta</taxon>
        <taxon>Magnoliopsida</taxon>
        <taxon>Liliopsida</taxon>
        <taxon>Poales</taxon>
        <taxon>Poaceae</taxon>
        <taxon>PACMAD clade</taxon>
        <taxon>Chloridoideae</taxon>
        <taxon>Cynodonteae</taxon>
        <taxon>Eleusininae</taxon>
        <taxon>Eleusine</taxon>
    </lineage>
</organism>
<comment type="caution">
    <text evidence="1">The sequence shown here is derived from an EMBL/GenBank/DDBJ whole genome shotgun (WGS) entry which is preliminary data.</text>
</comment>
<evidence type="ECO:0000313" key="1">
    <source>
        <dbReference type="EMBL" id="GJM99830.1"/>
    </source>
</evidence>
<keyword evidence="2" id="KW-1185">Reference proteome</keyword>
<proteinExistence type="predicted"/>
<dbReference type="EMBL" id="BQKI01000008">
    <property type="protein sequence ID" value="GJM99830.1"/>
    <property type="molecule type" value="Genomic_DNA"/>
</dbReference>
<name>A0AAV5CNS2_ELECO</name>
<dbReference type="Proteomes" id="UP001054889">
    <property type="component" value="Unassembled WGS sequence"/>
</dbReference>
<reference evidence="1" key="1">
    <citation type="journal article" date="2018" name="DNA Res.">
        <title>Multiple hybrid de novo genome assembly of finger millet, an orphan allotetraploid crop.</title>
        <authorList>
            <person name="Hatakeyama M."/>
            <person name="Aluri S."/>
            <person name="Balachadran M.T."/>
            <person name="Sivarajan S.R."/>
            <person name="Patrignani A."/>
            <person name="Gruter S."/>
            <person name="Poveda L."/>
            <person name="Shimizu-Inatsugi R."/>
            <person name="Baeten J."/>
            <person name="Francoijs K.J."/>
            <person name="Nataraja K.N."/>
            <person name="Reddy Y.A.N."/>
            <person name="Phadnis S."/>
            <person name="Ravikumar R.L."/>
            <person name="Schlapbach R."/>
            <person name="Sreeman S.M."/>
            <person name="Shimizu K.K."/>
        </authorList>
    </citation>
    <scope>NUCLEOTIDE SEQUENCE</scope>
</reference>
<dbReference type="AlphaFoldDB" id="A0AAV5CNS2"/>
<sequence>MQSRRSASPTCRSTSAIASSCSCRWHPISSREIHLHSYNFPNLVLDALEGGPRLRLDRFSLVVENGKIRPRHLKCFLEYAAECRVEDLSVNRLAGTLPSAASRISPPTSSPTHIRVFLSFYMSFNC</sequence>
<reference evidence="1" key="2">
    <citation type="submission" date="2021-12" db="EMBL/GenBank/DDBJ databases">
        <title>Resequencing data analysis of finger millet.</title>
        <authorList>
            <person name="Hatakeyama M."/>
            <person name="Aluri S."/>
            <person name="Balachadran M.T."/>
            <person name="Sivarajan S.R."/>
            <person name="Poveda L."/>
            <person name="Shimizu-Inatsugi R."/>
            <person name="Schlapbach R."/>
            <person name="Sreeman S.M."/>
            <person name="Shimizu K.K."/>
        </authorList>
    </citation>
    <scope>NUCLEOTIDE SEQUENCE</scope>
</reference>